<feature type="chain" id="PRO_5036366666" evidence="1">
    <location>
        <begin position="21"/>
        <end position="130"/>
    </location>
</feature>
<proteinExistence type="predicted"/>
<evidence type="ECO:0000313" key="6">
    <source>
        <dbReference type="Proteomes" id="UP000325313"/>
    </source>
</evidence>
<reference evidence="5 6" key="1">
    <citation type="submission" date="2019-05" db="EMBL/GenBank/DDBJ databases">
        <title>Emergence of the Ug99 lineage of the wheat stem rust pathogen through somatic hybridization.</title>
        <authorList>
            <person name="Li F."/>
            <person name="Upadhyaya N.M."/>
            <person name="Sperschneider J."/>
            <person name="Matny O."/>
            <person name="Nguyen-Phuc H."/>
            <person name="Mago R."/>
            <person name="Raley C."/>
            <person name="Miller M.E."/>
            <person name="Silverstein K.A.T."/>
            <person name="Henningsen E."/>
            <person name="Hirsch C.D."/>
            <person name="Visser B."/>
            <person name="Pretorius Z.A."/>
            <person name="Steffenson B.J."/>
            <person name="Schwessinger B."/>
            <person name="Dodds P.N."/>
            <person name="Figueroa M."/>
        </authorList>
    </citation>
    <scope>NUCLEOTIDE SEQUENCE [LARGE SCALE GENOMIC DNA]</scope>
    <source>
        <strain evidence="2">21-0</strain>
        <strain evidence="4 6">Ug99</strain>
    </source>
</reference>
<keyword evidence="1" id="KW-0732">Signal</keyword>
<dbReference type="EMBL" id="VDEP01000079">
    <property type="protein sequence ID" value="KAA1132542.1"/>
    <property type="molecule type" value="Genomic_DNA"/>
</dbReference>
<evidence type="ECO:0000313" key="3">
    <source>
        <dbReference type="EMBL" id="KAA1131685.1"/>
    </source>
</evidence>
<dbReference type="EMBL" id="VDEP01000102">
    <property type="protein sequence ID" value="KAA1131685.1"/>
    <property type="molecule type" value="Genomic_DNA"/>
</dbReference>
<gene>
    <name evidence="2" type="ORF">PGT21_028229</name>
    <name evidence="3" type="ORF">PGTUg99_006348</name>
    <name evidence="4" type="ORF">PGTUg99_015430</name>
</gene>
<keyword evidence="5" id="KW-1185">Reference proteome</keyword>
<evidence type="ECO:0000313" key="4">
    <source>
        <dbReference type="EMBL" id="KAA1132542.1"/>
    </source>
</evidence>
<comment type="caution">
    <text evidence="4">The sequence shown here is derived from an EMBL/GenBank/DDBJ whole genome shotgun (WGS) entry which is preliminary data.</text>
</comment>
<dbReference type="AlphaFoldDB" id="A0A5B0S432"/>
<evidence type="ECO:0000313" key="2">
    <source>
        <dbReference type="EMBL" id="KAA1113329.1"/>
    </source>
</evidence>
<name>A0A5B0S432_PUCGR</name>
<evidence type="ECO:0000313" key="5">
    <source>
        <dbReference type="Proteomes" id="UP000324748"/>
    </source>
</evidence>
<feature type="signal peptide" evidence="1">
    <location>
        <begin position="1"/>
        <end position="20"/>
    </location>
</feature>
<sequence>MCFIGMKLVIALNLLLSVSTKNWHAADCESADITWQVDSSTGLVKIICKECHQHDKGFQINSLHNSQECKSPVISGSEQRVCFVCENSIKHGYQTLNFNCHHPQKQYKLPRLQCPKCNAHPPAIALEFHS</sequence>
<dbReference type="EMBL" id="VSWC01000015">
    <property type="protein sequence ID" value="KAA1113329.1"/>
    <property type="molecule type" value="Genomic_DNA"/>
</dbReference>
<evidence type="ECO:0000256" key="1">
    <source>
        <dbReference type="SAM" id="SignalP"/>
    </source>
</evidence>
<dbReference type="Proteomes" id="UP000325313">
    <property type="component" value="Unassembled WGS sequence"/>
</dbReference>
<protein>
    <submittedName>
        <fullName evidence="4">Uncharacterized protein</fullName>
    </submittedName>
</protein>
<organism evidence="4 6">
    <name type="scientific">Puccinia graminis f. sp. tritici</name>
    <dbReference type="NCBI Taxonomy" id="56615"/>
    <lineage>
        <taxon>Eukaryota</taxon>
        <taxon>Fungi</taxon>
        <taxon>Dikarya</taxon>
        <taxon>Basidiomycota</taxon>
        <taxon>Pucciniomycotina</taxon>
        <taxon>Pucciniomycetes</taxon>
        <taxon>Pucciniales</taxon>
        <taxon>Pucciniaceae</taxon>
        <taxon>Puccinia</taxon>
    </lineage>
</organism>
<dbReference type="Proteomes" id="UP000324748">
    <property type="component" value="Unassembled WGS sequence"/>
</dbReference>
<accession>A0A5B0S432</accession>